<gene>
    <name evidence="2" type="ORF">MENT_LOCUS4492</name>
</gene>
<evidence type="ECO:0000256" key="1">
    <source>
        <dbReference type="SAM" id="MobiDB-lite"/>
    </source>
</evidence>
<proteinExistence type="predicted"/>
<feature type="region of interest" description="Disordered" evidence="1">
    <location>
        <begin position="202"/>
        <end position="235"/>
    </location>
</feature>
<sequence length="235" mass="26680">MLISGKNLPIELTLEIITFVPFHQKWENIRVSVLFDILITKLQKKFIINLKFISFQASTKINKIKNCLDDLNSYILPNEVLHKLSIIYDVSFRGFSVFAMDDLNSPLLAELLKEIKAIKWSKFPLYFLVGESDLNVAATQKIEILKNLFNKLNEIQALLMFDAKYNSFFDRLHTWLSGQYGQFEMMLEEVVIYGNKTVATATPSDVPAATAGSTGVKRARGPDEPGSSQEPPEKK</sequence>
<name>A0A6V7TUW3_MELEN</name>
<evidence type="ECO:0000313" key="2">
    <source>
        <dbReference type="EMBL" id="CAD2134761.1"/>
    </source>
</evidence>
<accession>A0A6V7TUW3</accession>
<dbReference type="AlphaFoldDB" id="A0A6V7TUW3"/>
<feature type="compositionally biased region" description="Polar residues" evidence="1">
    <location>
        <begin position="226"/>
        <end position="235"/>
    </location>
</feature>
<evidence type="ECO:0000313" key="3">
    <source>
        <dbReference type="Proteomes" id="UP000580250"/>
    </source>
</evidence>
<reference evidence="2 3" key="1">
    <citation type="submission" date="2020-08" db="EMBL/GenBank/DDBJ databases">
        <authorList>
            <person name="Koutsovoulos G."/>
            <person name="Danchin GJ E."/>
        </authorList>
    </citation>
    <scope>NUCLEOTIDE SEQUENCE [LARGE SCALE GENOMIC DNA]</scope>
</reference>
<organism evidence="2 3">
    <name type="scientific">Meloidogyne enterolobii</name>
    <name type="common">Root-knot nematode worm</name>
    <name type="synonym">Meloidogyne mayaguensis</name>
    <dbReference type="NCBI Taxonomy" id="390850"/>
    <lineage>
        <taxon>Eukaryota</taxon>
        <taxon>Metazoa</taxon>
        <taxon>Ecdysozoa</taxon>
        <taxon>Nematoda</taxon>
        <taxon>Chromadorea</taxon>
        <taxon>Rhabditida</taxon>
        <taxon>Tylenchina</taxon>
        <taxon>Tylenchomorpha</taxon>
        <taxon>Tylenchoidea</taxon>
        <taxon>Meloidogynidae</taxon>
        <taxon>Meloidogyninae</taxon>
        <taxon>Meloidogyne</taxon>
    </lineage>
</organism>
<dbReference type="Proteomes" id="UP000580250">
    <property type="component" value="Unassembled WGS sequence"/>
</dbReference>
<dbReference type="EMBL" id="CAJEWN010000015">
    <property type="protein sequence ID" value="CAD2134761.1"/>
    <property type="molecule type" value="Genomic_DNA"/>
</dbReference>
<comment type="caution">
    <text evidence="2">The sequence shown here is derived from an EMBL/GenBank/DDBJ whole genome shotgun (WGS) entry which is preliminary data.</text>
</comment>
<protein>
    <submittedName>
        <fullName evidence="2">Uncharacterized protein</fullName>
    </submittedName>
</protein>